<dbReference type="EMBL" id="CABWMC010000004">
    <property type="protein sequence ID" value="VXB71062.1"/>
    <property type="molecule type" value="Genomic_DNA"/>
</dbReference>
<proteinExistence type="predicted"/>
<protein>
    <submittedName>
        <fullName evidence="1">Uncharacterized protein</fullName>
    </submittedName>
</protein>
<evidence type="ECO:0000313" key="1">
    <source>
        <dbReference type="EMBL" id="VXB71062.1"/>
    </source>
</evidence>
<organism evidence="1 2">
    <name type="scientific">Bacillus mycoides</name>
    <dbReference type="NCBI Taxonomy" id="1405"/>
    <lineage>
        <taxon>Bacteria</taxon>
        <taxon>Bacillati</taxon>
        <taxon>Bacillota</taxon>
        <taxon>Bacilli</taxon>
        <taxon>Bacillales</taxon>
        <taxon>Bacillaceae</taxon>
        <taxon>Bacillus</taxon>
        <taxon>Bacillus cereus group</taxon>
    </lineage>
</organism>
<dbReference type="AlphaFoldDB" id="A0A653SRK4"/>
<dbReference type="Proteomes" id="UP000437562">
    <property type="component" value="Unassembled WGS sequence"/>
</dbReference>
<accession>A0A653SRK4</accession>
<gene>
    <name evidence="1" type="ORF">BACI71_120198</name>
</gene>
<evidence type="ECO:0000313" key="2">
    <source>
        <dbReference type="Proteomes" id="UP000437562"/>
    </source>
</evidence>
<sequence length="41" mass="4715">MKSKKIEKLSEEVILLGGYRNESGIKVTSFRTGRFKVRART</sequence>
<reference evidence="1 2" key="1">
    <citation type="submission" date="2019-10" db="EMBL/GenBank/DDBJ databases">
        <authorList>
            <person name="Karimi E."/>
        </authorList>
    </citation>
    <scope>NUCLEOTIDE SEQUENCE [LARGE SCALE GENOMIC DNA]</scope>
    <source>
        <strain evidence="1">Bacillus sp. 71</strain>
    </source>
</reference>
<name>A0A653SRK4_BACMY</name>